<dbReference type="PANTHER" id="PTHR35010">
    <property type="entry name" value="BLL4672 PROTEIN-RELATED"/>
    <property type="match status" value="1"/>
</dbReference>
<accession>A0ABU6AK48</accession>
<dbReference type="PANTHER" id="PTHR35010:SF2">
    <property type="entry name" value="BLL4672 PROTEIN"/>
    <property type="match status" value="1"/>
</dbReference>
<dbReference type="Gene3D" id="1.10.260.40">
    <property type="entry name" value="lambda repressor-like DNA-binding domains"/>
    <property type="match status" value="1"/>
</dbReference>
<comment type="caution">
    <text evidence="2">The sequence shown here is derived from an EMBL/GenBank/DDBJ whole genome shotgun (WGS) entry which is preliminary data.</text>
</comment>
<dbReference type="Pfam" id="PF17765">
    <property type="entry name" value="MLTR_LBD"/>
    <property type="match status" value="1"/>
</dbReference>
<evidence type="ECO:0000313" key="3">
    <source>
        <dbReference type="Proteomes" id="UP001327093"/>
    </source>
</evidence>
<dbReference type="InterPro" id="IPR010982">
    <property type="entry name" value="Lambda_DNA-bd_dom_sf"/>
</dbReference>
<keyword evidence="3" id="KW-1185">Reference proteome</keyword>
<proteinExistence type="predicted"/>
<dbReference type="PROSITE" id="PS50943">
    <property type="entry name" value="HTH_CROC1"/>
    <property type="match status" value="1"/>
</dbReference>
<dbReference type="InterPro" id="IPR041413">
    <property type="entry name" value="MLTR_LBD"/>
</dbReference>
<sequence length="297" mass="33057">MHSKADVREFLSSRRARITPEQAGMTTYGGKRRVPGLRREEVAMLAGVSTEYYARLERGNLRGVSESVLDSISRALQLDEAERTHLFDLARIANAGARPRRKPHPRVTPTVQRILEGMASTPAFVQNGCLDIVAFNRLGYALYSEVFEEPARPANFARFAFFNPRSHDFYPDWDGAANTTVAQLRTAVGRDPYDKALTDLIGELCTRSEEFRSRWAAHDVRLHQSGLKHFHHPVIGAIHLAFEAMELAANPGLKLIAYSPEPGTASEDALNLLASWAATLDREDHAAVDRSEDTHAP</sequence>
<evidence type="ECO:0000313" key="2">
    <source>
        <dbReference type="EMBL" id="MEB3371883.1"/>
    </source>
</evidence>
<dbReference type="Proteomes" id="UP001327093">
    <property type="component" value="Unassembled WGS sequence"/>
</dbReference>
<gene>
    <name evidence="2" type="ORF">R4I43_31240</name>
</gene>
<reference evidence="2 3" key="1">
    <citation type="submission" date="2023-10" db="EMBL/GenBank/DDBJ databases">
        <title>Saccharopolyspora sp. nov., isolated from mangrove soil.</title>
        <authorList>
            <person name="Lu Y."/>
            <person name="Liu W."/>
        </authorList>
    </citation>
    <scope>NUCLEOTIDE SEQUENCE [LARGE SCALE GENOMIC DNA]</scope>
    <source>
        <strain evidence="2 3">S2-29</strain>
    </source>
</reference>
<dbReference type="EMBL" id="JAWLNX010000034">
    <property type="protein sequence ID" value="MEB3371883.1"/>
    <property type="molecule type" value="Genomic_DNA"/>
</dbReference>
<protein>
    <submittedName>
        <fullName evidence="2">Helix-turn-helix transcriptional regulator</fullName>
    </submittedName>
</protein>
<dbReference type="CDD" id="cd00093">
    <property type="entry name" value="HTH_XRE"/>
    <property type="match status" value="1"/>
</dbReference>
<feature type="domain" description="HTH cro/C1-type" evidence="1">
    <location>
        <begin position="36"/>
        <end position="83"/>
    </location>
</feature>
<name>A0ABU6AK48_9PSEU</name>
<dbReference type="SMART" id="SM00530">
    <property type="entry name" value="HTH_XRE"/>
    <property type="match status" value="1"/>
</dbReference>
<dbReference type="SUPFAM" id="SSF47413">
    <property type="entry name" value="lambda repressor-like DNA-binding domains"/>
    <property type="match status" value="1"/>
</dbReference>
<dbReference type="InterPro" id="IPR001387">
    <property type="entry name" value="Cro/C1-type_HTH"/>
</dbReference>
<evidence type="ECO:0000259" key="1">
    <source>
        <dbReference type="PROSITE" id="PS50943"/>
    </source>
</evidence>
<dbReference type="Pfam" id="PF13560">
    <property type="entry name" value="HTH_31"/>
    <property type="match status" value="1"/>
</dbReference>
<organism evidence="2 3">
    <name type="scientific">Saccharopolyspora mangrovi</name>
    <dbReference type="NCBI Taxonomy" id="3082379"/>
    <lineage>
        <taxon>Bacteria</taxon>
        <taxon>Bacillati</taxon>
        <taxon>Actinomycetota</taxon>
        <taxon>Actinomycetes</taxon>
        <taxon>Pseudonocardiales</taxon>
        <taxon>Pseudonocardiaceae</taxon>
        <taxon>Saccharopolyspora</taxon>
    </lineage>
</organism>
<dbReference type="Gene3D" id="3.30.450.180">
    <property type="match status" value="1"/>
</dbReference>